<accession>A0A246GIF6</accession>
<organism evidence="1 2">
    <name type="scientific">Flavobacterium davisii</name>
    <dbReference type="NCBI Taxonomy" id="2906077"/>
    <lineage>
        <taxon>Bacteria</taxon>
        <taxon>Pseudomonadati</taxon>
        <taxon>Bacteroidota</taxon>
        <taxon>Flavobacteriia</taxon>
        <taxon>Flavobacteriales</taxon>
        <taxon>Flavobacteriaceae</taxon>
        <taxon>Flavobacterium</taxon>
    </lineage>
</organism>
<dbReference type="EMBL" id="MTCZ01000060">
    <property type="protein sequence ID" value="OWP84018.1"/>
    <property type="molecule type" value="Genomic_DNA"/>
</dbReference>
<dbReference type="RefSeq" id="WP_202971623.1">
    <property type="nucleotide sequence ID" value="NZ_MTCZ01000060.1"/>
</dbReference>
<proteinExistence type="predicted"/>
<evidence type="ECO:0008006" key="3">
    <source>
        <dbReference type="Google" id="ProtNLM"/>
    </source>
</evidence>
<comment type="caution">
    <text evidence="1">The sequence shown here is derived from an EMBL/GenBank/DDBJ whole genome shotgun (WGS) entry which is preliminary data.</text>
</comment>
<evidence type="ECO:0000313" key="1">
    <source>
        <dbReference type="EMBL" id="OWP84018.1"/>
    </source>
</evidence>
<name>A0A246GIF6_9FLAO</name>
<reference evidence="1 2" key="1">
    <citation type="journal article" date="2017" name="Infect. Genet. Evol.">
        <title>Comparative genome analysis of fish pathogen Flavobacterium columnare reveals extensive sequence diversity within the species.</title>
        <authorList>
            <person name="Kayansamruaj P."/>
            <person name="Dong H.T."/>
            <person name="Hirono I."/>
            <person name="Kondo H."/>
            <person name="Senapin S."/>
            <person name="Rodkhum C."/>
        </authorList>
    </citation>
    <scope>NUCLEOTIDE SEQUENCE [LARGE SCALE GENOMIC DNA]</scope>
    <source>
        <strain evidence="1 2">1215</strain>
    </source>
</reference>
<dbReference type="Proteomes" id="UP000197768">
    <property type="component" value="Unassembled WGS sequence"/>
</dbReference>
<protein>
    <recommendedName>
        <fullName evidence="3">Restriction endonuclease type IV Mrr domain-containing protein</fullName>
    </recommendedName>
</protein>
<dbReference type="AlphaFoldDB" id="A0A246GIF6"/>
<gene>
    <name evidence="1" type="ORF">BWK59_07445</name>
</gene>
<feature type="non-terminal residue" evidence="1">
    <location>
        <position position="208"/>
    </location>
</feature>
<evidence type="ECO:0000313" key="2">
    <source>
        <dbReference type="Proteomes" id="UP000197768"/>
    </source>
</evidence>
<sequence length="208" mass="24328">MDYRLELLDDKKFEDLVNTICQKILGMGVIEFSEGKDGGRDGKFTGTARNFPSDTSDCWKGKFILQAKFTSNPIASCSDKEFEKIIKKEIPSIKKLIQNGDIDNYLIFTNRKEAAIKGERLLNLIRKETGLINVEIFGKETINNRYLNQFKDIVKQFELDKHHIPFDFSEEEIKDIILEFKNQLQNITQDIKFKVEEIKYDFDRIEIE</sequence>